<name>A0A9E7FBQ6_9LILI</name>
<evidence type="ECO:0000313" key="2">
    <source>
        <dbReference type="Proteomes" id="UP001055439"/>
    </source>
</evidence>
<gene>
    <name evidence="1" type="ORF">MUK42_01822</name>
</gene>
<dbReference type="Proteomes" id="UP001055439">
    <property type="component" value="Chromosome 3"/>
</dbReference>
<dbReference type="AlphaFoldDB" id="A0A9E7FBQ6"/>
<dbReference type="EMBL" id="CP097505">
    <property type="protein sequence ID" value="URD92405.1"/>
    <property type="molecule type" value="Genomic_DNA"/>
</dbReference>
<reference evidence="1" key="1">
    <citation type="submission" date="2022-05" db="EMBL/GenBank/DDBJ databases">
        <title>The Musa troglodytarum L. genome provides insights into the mechanism of non-climacteric behaviour and enrichment of carotenoids.</title>
        <authorList>
            <person name="Wang J."/>
        </authorList>
    </citation>
    <scope>NUCLEOTIDE SEQUENCE</scope>
    <source>
        <tissue evidence="1">Leaf</tissue>
    </source>
</reference>
<sequence>MDYATCKTLFLFTVEAAVGPQSSFFVSSVSEDKLFS</sequence>
<organism evidence="1 2">
    <name type="scientific">Musa troglodytarum</name>
    <name type="common">fe'i banana</name>
    <dbReference type="NCBI Taxonomy" id="320322"/>
    <lineage>
        <taxon>Eukaryota</taxon>
        <taxon>Viridiplantae</taxon>
        <taxon>Streptophyta</taxon>
        <taxon>Embryophyta</taxon>
        <taxon>Tracheophyta</taxon>
        <taxon>Spermatophyta</taxon>
        <taxon>Magnoliopsida</taxon>
        <taxon>Liliopsida</taxon>
        <taxon>Zingiberales</taxon>
        <taxon>Musaceae</taxon>
        <taxon>Musa</taxon>
    </lineage>
</organism>
<protein>
    <submittedName>
        <fullName evidence="1">Uncharacterized protein</fullName>
    </submittedName>
</protein>
<keyword evidence="2" id="KW-1185">Reference proteome</keyword>
<proteinExistence type="predicted"/>
<accession>A0A9E7FBQ6</accession>
<evidence type="ECO:0000313" key="1">
    <source>
        <dbReference type="EMBL" id="URD92405.1"/>
    </source>
</evidence>